<protein>
    <recommendedName>
        <fullName evidence="3">Knr4/Smi1-like domain-containing protein</fullName>
    </recommendedName>
</protein>
<evidence type="ECO:0000256" key="2">
    <source>
        <dbReference type="SAM" id="SignalP"/>
    </source>
</evidence>
<dbReference type="RefSeq" id="WP_139577057.1">
    <property type="nucleotide sequence ID" value="NZ_VDMA02000013.1"/>
</dbReference>
<dbReference type="PANTHER" id="PTHR47432:SF1">
    <property type="entry name" value="CELL WALL ASSEMBLY REGULATOR SMI1"/>
    <property type="match status" value="1"/>
</dbReference>
<feature type="region of interest" description="Disordered" evidence="1">
    <location>
        <begin position="75"/>
        <end position="94"/>
    </location>
</feature>
<feature type="signal peptide" evidence="2">
    <location>
        <begin position="1"/>
        <end position="24"/>
    </location>
</feature>
<sequence>MIGPPWARVVRPALVAALLMAGLAGEPDLMEETVTCSSMSMGDTVSLSCDDPEFEARIKANALTAEEAKAIGCPPIRWEDDGTATGSEEPQEPVFVGDEPTYVLRTPDPAIAARVNQAWDRIERWLGAHASATLRKLEFGAGPQALAGWEANHGRRLPDDLYASYLRHDGADGNLGEGFQLPPSYGLLGLFEIDSFNWGNCQDLVMEGDLDAADPEDGRWHGSFLAIGSDGRGRELFVEPRTGRVGEAASEERLEYDGPMGWPSHVAMLEALAGALERGVALRDWYPVVTAGCELRWAEDPAPVRPGCAGGPRPSPSPTPTVEPTPEKPTAGELRAGGCLPPRRTPRVRMPGPRAIAEVNAVWRRVERWLARKAPVTFKRLRPPARPLDIARSEAAMGLRFPDDLRASLLRHDGAGSLGFGPAPFYELMSAKHIHSEWKMLCDIGGDSLGYWWSGHLIPFAYAIDGGNLFVDTRTGRTGEFFNEEGLTLEGDVVWPSYLALLKATTRSLETGRPIRGWRPKVVKGELEWESTTRR</sequence>
<feature type="domain" description="Knr4/Smi1-like" evidence="3">
    <location>
        <begin position="384"/>
        <end position="484"/>
    </location>
</feature>
<dbReference type="PANTHER" id="PTHR47432">
    <property type="entry name" value="CELL WALL ASSEMBLY REGULATOR SMI1"/>
    <property type="match status" value="1"/>
</dbReference>
<dbReference type="InterPro" id="IPR037883">
    <property type="entry name" value="Knr4/Smi1-like_sf"/>
</dbReference>
<comment type="caution">
    <text evidence="4">The sequence shown here is derived from an EMBL/GenBank/DDBJ whole genome shotgun (WGS) entry which is preliminary data.</text>
</comment>
<dbReference type="Pfam" id="PF09346">
    <property type="entry name" value="SMI1_KNR4"/>
    <property type="match status" value="2"/>
</dbReference>
<dbReference type="EMBL" id="VDMA02000013">
    <property type="protein sequence ID" value="KAB8182516.1"/>
    <property type="molecule type" value="Genomic_DNA"/>
</dbReference>
<evidence type="ECO:0000256" key="1">
    <source>
        <dbReference type="SAM" id="MobiDB-lite"/>
    </source>
</evidence>
<dbReference type="AlphaFoldDB" id="A0A5N6BPG7"/>
<dbReference type="Gene3D" id="3.40.1580.10">
    <property type="entry name" value="SMI1/KNR4-like"/>
    <property type="match status" value="1"/>
</dbReference>
<evidence type="ECO:0000313" key="4">
    <source>
        <dbReference type="EMBL" id="KAB8182516.1"/>
    </source>
</evidence>
<reference evidence="4 5" key="1">
    <citation type="submission" date="2019-10" db="EMBL/GenBank/DDBJ databases">
        <title>Nonomuraea sp. nov., isolated from Phyllanthus amarus.</title>
        <authorList>
            <person name="Klykleung N."/>
            <person name="Tanasupawat S."/>
        </authorList>
    </citation>
    <scope>NUCLEOTIDE SEQUENCE [LARGE SCALE GENOMIC DNA]</scope>
    <source>
        <strain evidence="4 5">CR1-09</strain>
    </source>
</reference>
<proteinExistence type="predicted"/>
<dbReference type="InterPro" id="IPR051873">
    <property type="entry name" value="KNR4/SMI1_regulator"/>
</dbReference>
<organism evidence="4 5">
    <name type="scientific">Microbispora catharanthi</name>
    <dbReference type="NCBI Taxonomy" id="1712871"/>
    <lineage>
        <taxon>Bacteria</taxon>
        <taxon>Bacillati</taxon>
        <taxon>Actinomycetota</taxon>
        <taxon>Actinomycetes</taxon>
        <taxon>Streptosporangiales</taxon>
        <taxon>Streptosporangiaceae</taxon>
        <taxon>Microbispora</taxon>
    </lineage>
</organism>
<dbReference type="Proteomes" id="UP000313066">
    <property type="component" value="Unassembled WGS sequence"/>
</dbReference>
<keyword evidence="5" id="KW-1185">Reference proteome</keyword>
<evidence type="ECO:0000313" key="5">
    <source>
        <dbReference type="Proteomes" id="UP000313066"/>
    </source>
</evidence>
<accession>A0A5N6BPG7</accession>
<feature type="domain" description="Knr4/Smi1-like" evidence="3">
    <location>
        <begin position="140"/>
        <end position="274"/>
    </location>
</feature>
<gene>
    <name evidence="4" type="ORF">FH610_024160</name>
</gene>
<name>A0A5N6BPG7_9ACTN</name>
<dbReference type="SUPFAM" id="SSF160631">
    <property type="entry name" value="SMI1/KNR4-like"/>
    <property type="match status" value="1"/>
</dbReference>
<dbReference type="SMART" id="SM00860">
    <property type="entry name" value="SMI1_KNR4"/>
    <property type="match status" value="2"/>
</dbReference>
<feature type="chain" id="PRO_5039334500" description="Knr4/Smi1-like domain-containing protein" evidence="2">
    <location>
        <begin position="25"/>
        <end position="535"/>
    </location>
</feature>
<feature type="compositionally biased region" description="Pro residues" evidence="1">
    <location>
        <begin position="313"/>
        <end position="323"/>
    </location>
</feature>
<evidence type="ECO:0000259" key="3">
    <source>
        <dbReference type="SMART" id="SM00860"/>
    </source>
</evidence>
<dbReference type="InterPro" id="IPR018958">
    <property type="entry name" value="Knr4/Smi1-like_dom"/>
</dbReference>
<keyword evidence="2" id="KW-0732">Signal</keyword>
<feature type="region of interest" description="Disordered" evidence="1">
    <location>
        <begin position="300"/>
        <end position="348"/>
    </location>
</feature>